<dbReference type="GO" id="GO:0015627">
    <property type="term" value="C:type II protein secretion system complex"/>
    <property type="evidence" value="ECO:0007669"/>
    <property type="project" value="InterPro"/>
</dbReference>
<dbReference type="InterPro" id="IPR012902">
    <property type="entry name" value="N_methyl_site"/>
</dbReference>
<feature type="transmembrane region" description="Helical" evidence="10">
    <location>
        <begin position="12"/>
        <end position="33"/>
    </location>
</feature>
<comment type="similarity">
    <text evidence="2">Belongs to the GSP G family.</text>
</comment>
<dbReference type="EMBL" id="FNYQ01000109">
    <property type="protein sequence ID" value="SEJ46494.1"/>
    <property type="molecule type" value="Genomic_DNA"/>
</dbReference>
<keyword evidence="7 10" id="KW-0812">Transmembrane</keyword>
<name>A0A1H6Z3C1_9GAMM</name>
<keyword evidence="8 10" id="KW-1133">Transmembrane helix</keyword>
<keyword evidence="6" id="KW-0997">Cell inner membrane</keyword>
<comment type="subcellular location">
    <subcellularLocation>
        <location evidence="1">Cell inner membrane</location>
        <topology evidence="1">Single-pass membrane protein</topology>
    </subcellularLocation>
</comment>
<evidence type="ECO:0000313" key="13">
    <source>
        <dbReference type="Proteomes" id="UP000199250"/>
    </source>
</evidence>
<dbReference type="Proteomes" id="UP000199250">
    <property type="component" value="Unassembled WGS sequence"/>
</dbReference>
<organism evidence="12 13">
    <name type="scientific">Azotobacter beijerinckii</name>
    <dbReference type="NCBI Taxonomy" id="170623"/>
    <lineage>
        <taxon>Bacteria</taxon>
        <taxon>Pseudomonadati</taxon>
        <taxon>Pseudomonadota</taxon>
        <taxon>Gammaproteobacteria</taxon>
        <taxon>Pseudomonadales</taxon>
        <taxon>Pseudomonadaceae</taxon>
        <taxon>Azotobacter</taxon>
    </lineage>
</organism>
<evidence type="ECO:0000256" key="1">
    <source>
        <dbReference type="ARBA" id="ARBA00004377"/>
    </source>
</evidence>
<dbReference type="NCBIfam" id="TIGR02532">
    <property type="entry name" value="IV_pilin_GFxxxE"/>
    <property type="match status" value="1"/>
</dbReference>
<evidence type="ECO:0000256" key="6">
    <source>
        <dbReference type="ARBA" id="ARBA00022519"/>
    </source>
</evidence>
<keyword evidence="9 10" id="KW-0472">Membrane</keyword>
<protein>
    <recommendedName>
        <fullName evidence="3">Type II secretion system core protein G</fullName>
    </recommendedName>
</protein>
<evidence type="ECO:0000256" key="3">
    <source>
        <dbReference type="ARBA" id="ARBA00020042"/>
    </source>
</evidence>
<reference evidence="12 13" key="1">
    <citation type="submission" date="2016-10" db="EMBL/GenBank/DDBJ databases">
        <authorList>
            <person name="de Groot N.N."/>
        </authorList>
    </citation>
    <scope>NUCLEOTIDE SEQUENCE [LARGE SCALE GENOMIC DNA]</scope>
    <source>
        <strain evidence="12 13">DSM 373</strain>
    </source>
</reference>
<evidence type="ECO:0000313" key="12">
    <source>
        <dbReference type="EMBL" id="SEJ46494.1"/>
    </source>
</evidence>
<dbReference type="PROSITE" id="PS00409">
    <property type="entry name" value="PROKAR_NTER_METHYL"/>
    <property type="match status" value="1"/>
</dbReference>
<evidence type="ECO:0000256" key="5">
    <source>
        <dbReference type="ARBA" id="ARBA00022481"/>
    </source>
</evidence>
<sequence>MKATIRTRRQQGFTLLEIMVVLVILGLLVALVAPNVLQNQDKAMVQKAKADVALLEQALDMYKLDNFQYPTTDQGLEALVTKPESGPLPKRYNSNGYIKRLPQDPWGNPYQYLQPGTKKAFDVYSLGADGEMGGEELAADIGN</sequence>
<evidence type="ECO:0000256" key="8">
    <source>
        <dbReference type="ARBA" id="ARBA00022989"/>
    </source>
</evidence>
<accession>A0A1H6Z3C1</accession>
<dbReference type="PANTHER" id="PTHR30093:SF44">
    <property type="entry name" value="TYPE II SECRETION SYSTEM CORE PROTEIN G"/>
    <property type="match status" value="1"/>
</dbReference>
<dbReference type="Gene3D" id="3.30.700.10">
    <property type="entry name" value="Glycoprotein, Type 4 Pilin"/>
    <property type="match status" value="1"/>
</dbReference>
<dbReference type="GO" id="GO:0005886">
    <property type="term" value="C:plasma membrane"/>
    <property type="evidence" value="ECO:0007669"/>
    <property type="project" value="UniProtKB-SubCell"/>
</dbReference>
<dbReference type="InterPro" id="IPR010054">
    <property type="entry name" value="Type2_sec_GspG"/>
</dbReference>
<dbReference type="PANTHER" id="PTHR30093">
    <property type="entry name" value="GENERAL SECRETION PATHWAY PROTEIN G"/>
    <property type="match status" value="1"/>
</dbReference>
<dbReference type="AlphaFoldDB" id="A0A1H6Z3C1"/>
<dbReference type="PRINTS" id="PR00813">
    <property type="entry name" value="BCTERIALGSPG"/>
</dbReference>
<dbReference type="Pfam" id="PF08334">
    <property type="entry name" value="T2SSG"/>
    <property type="match status" value="1"/>
</dbReference>
<dbReference type="Pfam" id="PF07963">
    <property type="entry name" value="N_methyl"/>
    <property type="match status" value="1"/>
</dbReference>
<dbReference type="InterPro" id="IPR045584">
    <property type="entry name" value="Pilin-like"/>
</dbReference>
<keyword evidence="5" id="KW-0488">Methylation</keyword>
<evidence type="ECO:0000256" key="4">
    <source>
        <dbReference type="ARBA" id="ARBA00022475"/>
    </source>
</evidence>
<proteinExistence type="inferred from homology"/>
<dbReference type="SUPFAM" id="SSF54523">
    <property type="entry name" value="Pili subunits"/>
    <property type="match status" value="1"/>
</dbReference>
<evidence type="ECO:0000256" key="2">
    <source>
        <dbReference type="ARBA" id="ARBA00009984"/>
    </source>
</evidence>
<dbReference type="GO" id="GO:0015628">
    <property type="term" value="P:protein secretion by the type II secretion system"/>
    <property type="evidence" value="ECO:0007669"/>
    <property type="project" value="InterPro"/>
</dbReference>
<dbReference type="NCBIfam" id="TIGR01710">
    <property type="entry name" value="typeII_sec_gspG"/>
    <property type="match status" value="1"/>
</dbReference>
<keyword evidence="4" id="KW-1003">Cell membrane</keyword>
<dbReference type="InterPro" id="IPR000983">
    <property type="entry name" value="Bac_GSPG_pilin"/>
</dbReference>
<evidence type="ECO:0000256" key="10">
    <source>
        <dbReference type="SAM" id="Phobius"/>
    </source>
</evidence>
<gene>
    <name evidence="12" type="ORF">SAMN04244572_04103</name>
</gene>
<feature type="domain" description="Type II secretion system protein GspG C-terminal" evidence="11">
    <location>
        <begin position="35"/>
        <end position="143"/>
    </location>
</feature>
<evidence type="ECO:0000256" key="9">
    <source>
        <dbReference type="ARBA" id="ARBA00023136"/>
    </source>
</evidence>
<evidence type="ECO:0000259" key="11">
    <source>
        <dbReference type="Pfam" id="PF08334"/>
    </source>
</evidence>
<dbReference type="InterPro" id="IPR013545">
    <property type="entry name" value="T2SS_protein-GspG_C"/>
</dbReference>
<evidence type="ECO:0000256" key="7">
    <source>
        <dbReference type="ARBA" id="ARBA00022692"/>
    </source>
</evidence>